<organism evidence="1 2">
    <name type="scientific">Nannocystis pusilla</name>
    <dbReference type="NCBI Taxonomy" id="889268"/>
    <lineage>
        <taxon>Bacteria</taxon>
        <taxon>Pseudomonadati</taxon>
        <taxon>Myxococcota</taxon>
        <taxon>Polyangia</taxon>
        <taxon>Nannocystales</taxon>
        <taxon>Nannocystaceae</taxon>
        <taxon>Nannocystis</taxon>
    </lineage>
</organism>
<dbReference type="RefSeq" id="WP_224194851.1">
    <property type="nucleotide sequence ID" value="NZ_JAIRAU010000039.1"/>
</dbReference>
<comment type="caution">
    <text evidence="1">The sequence shown here is derived from an EMBL/GenBank/DDBJ whole genome shotgun (WGS) entry which is preliminary data.</text>
</comment>
<gene>
    <name evidence="1" type="ORF">K7C98_28045</name>
</gene>
<evidence type="ECO:0000313" key="2">
    <source>
        <dbReference type="Proteomes" id="UP001139031"/>
    </source>
</evidence>
<name>A0ABS7TY07_9BACT</name>
<keyword evidence="2" id="KW-1185">Reference proteome</keyword>
<evidence type="ECO:0000313" key="1">
    <source>
        <dbReference type="EMBL" id="MBZ5713105.1"/>
    </source>
</evidence>
<accession>A0ABS7TY07</accession>
<sequence>MSSERWGIPSMINTPRRSRILAARAPADLQRQCCDLLPDSNASTPPFRVVYGARKGKRTYWPAHAAAQAAWVREQSDAGRTFDEIRDALAAGEFTPPATS</sequence>
<proteinExistence type="predicted"/>
<dbReference type="EMBL" id="JAIRAU010000039">
    <property type="protein sequence ID" value="MBZ5713105.1"/>
    <property type="molecule type" value="Genomic_DNA"/>
</dbReference>
<reference evidence="1" key="1">
    <citation type="submission" date="2021-08" db="EMBL/GenBank/DDBJ databases">
        <authorList>
            <person name="Stevens D.C."/>
        </authorList>
    </citation>
    <scope>NUCLEOTIDE SEQUENCE</scope>
    <source>
        <strain evidence="1">DSM 53165</strain>
    </source>
</reference>
<protein>
    <submittedName>
        <fullName evidence="1">Uncharacterized protein</fullName>
    </submittedName>
</protein>
<dbReference type="Proteomes" id="UP001139031">
    <property type="component" value="Unassembled WGS sequence"/>
</dbReference>